<evidence type="ECO:0000313" key="2">
    <source>
        <dbReference type="EMBL" id="RQW74179.1"/>
    </source>
</evidence>
<gene>
    <name evidence="2" type="ORF">EBB45_12520</name>
</gene>
<name>A0A3N9UCN2_9BACI</name>
<evidence type="ECO:0000259" key="1">
    <source>
        <dbReference type="Pfam" id="PF10543"/>
    </source>
</evidence>
<dbReference type="EMBL" id="RRCT01000011">
    <property type="protein sequence ID" value="RQW74179.1"/>
    <property type="molecule type" value="Genomic_DNA"/>
</dbReference>
<reference evidence="2 3" key="1">
    <citation type="journal article" date="2013" name="J. Microbiol.">
        <title>Lysinibacillus chungkukjangi sp. nov., isolated from Chungkukjang, Korean fermented soybean food.</title>
        <authorList>
            <person name="Kim S.J."/>
            <person name="Jang Y.H."/>
            <person name="Hamada M."/>
            <person name="Ahn J.H."/>
            <person name="Weon H.Y."/>
            <person name="Suzuki K."/>
            <person name="Whang K.S."/>
            <person name="Kwon S.W."/>
        </authorList>
    </citation>
    <scope>NUCLEOTIDE SEQUENCE [LARGE SCALE GENOMIC DNA]</scope>
    <source>
        <strain evidence="2 3">MCCC 1A12701</strain>
    </source>
</reference>
<accession>A0A3N9UCN2</accession>
<dbReference type="InterPro" id="IPR018873">
    <property type="entry name" value="KilA-N_DNA-bd_domain"/>
</dbReference>
<dbReference type="Proteomes" id="UP000274033">
    <property type="component" value="Unassembled WGS sequence"/>
</dbReference>
<protein>
    <submittedName>
        <fullName evidence="2">ORF6N domain-containing protein</fullName>
    </submittedName>
</protein>
<sequence length="194" mass="22650">MLSPFFIYEINHSKSTFPGREGSLSHQENSGTRNLSLLSQKNFFPTCLFFSSKTLYKTLKAAVDKKLPENGGMQLDYQGERVLTTKRLAAMYEITPNTIHQIYLRHRDQFEEGEHFYALTGEELKSFKKLYQDEVEKYVASLYLWTEKGALLIAQTQSGPQSWQSFSRYVHYYMEKSDELKQSVEGIRKIFNLK</sequence>
<proteinExistence type="predicted"/>
<evidence type="ECO:0000313" key="3">
    <source>
        <dbReference type="Proteomes" id="UP000274033"/>
    </source>
</evidence>
<dbReference type="Pfam" id="PF10543">
    <property type="entry name" value="ORF6N"/>
    <property type="match status" value="1"/>
</dbReference>
<keyword evidence="3" id="KW-1185">Reference proteome</keyword>
<comment type="caution">
    <text evidence="2">The sequence shown here is derived from an EMBL/GenBank/DDBJ whole genome shotgun (WGS) entry which is preliminary data.</text>
</comment>
<feature type="domain" description="KilA-N DNA-binding" evidence="1">
    <location>
        <begin position="76"/>
        <end position="154"/>
    </location>
</feature>
<dbReference type="AlphaFoldDB" id="A0A3N9UCN2"/>
<organism evidence="2 3">
    <name type="scientific">Lysinibacillus composti</name>
    <dbReference type="NCBI Taxonomy" id="720633"/>
    <lineage>
        <taxon>Bacteria</taxon>
        <taxon>Bacillati</taxon>
        <taxon>Bacillota</taxon>
        <taxon>Bacilli</taxon>
        <taxon>Bacillales</taxon>
        <taxon>Bacillaceae</taxon>
        <taxon>Lysinibacillus</taxon>
    </lineage>
</organism>